<dbReference type="PANTHER" id="PTHR28671">
    <property type="entry name" value="COILED-COIL DOMAIN-CONTAINING PROTEIN 169"/>
    <property type="match status" value="1"/>
</dbReference>
<dbReference type="SUPFAM" id="SSF47459">
    <property type="entry name" value="HLH, helix-loop-helix DNA-binding domain"/>
    <property type="match status" value="1"/>
</dbReference>
<feature type="region of interest" description="Disordered" evidence="2">
    <location>
        <begin position="640"/>
        <end position="662"/>
    </location>
</feature>
<dbReference type="PROSITE" id="PS50888">
    <property type="entry name" value="BHLH"/>
    <property type="match status" value="1"/>
</dbReference>
<evidence type="ECO:0000313" key="5">
    <source>
        <dbReference type="RefSeq" id="XP_072832006.1"/>
    </source>
</evidence>
<organism evidence="4 5">
    <name type="scientific">Vicugna pacos</name>
    <name type="common">Alpaca</name>
    <name type="synonym">Lama pacos</name>
    <dbReference type="NCBI Taxonomy" id="30538"/>
    <lineage>
        <taxon>Eukaryota</taxon>
        <taxon>Metazoa</taxon>
        <taxon>Chordata</taxon>
        <taxon>Craniata</taxon>
        <taxon>Vertebrata</taxon>
        <taxon>Euteleostomi</taxon>
        <taxon>Mammalia</taxon>
        <taxon>Eutheria</taxon>
        <taxon>Laurasiatheria</taxon>
        <taxon>Artiodactyla</taxon>
        <taxon>Tylopoda</taxon>
        <taxon>Camelidae</taxon>
        <taxon>Vicugna</taxon>
    </lineage>
</organism>
<dbReference type="InterPro" id="IPR036638">
    <property type="entry name" value="HLH_DNA-bd_sf"/>
</dbReference>
<feature type="compositionally biased region" description="Low complexity" evidence="2">
    <location>
        <begin position="653"/>
        <end position="662"/>
    </location>
</feature>
<dbReference type="Proteomes" id="UP001652581">
    <property type="component" value="Chromosome 14"/>
</dbReference>
<reference evidence="5" key="1">
    <citation type="submission" date="2025-08" db="UniProtKB">
        <authorList>
            <consortium name="RefSeq"/>
        </authorList>
    </citation>
    <scope>IDENTIFICATION</scope>
</reference>
<evidence type="ECO:0000313" key="4">
    <source>
        <dbReference type="Proteomes" id="UP001652581"/>
    </source>
</evidence>
<keyword evidence="1" id="KW-0175">Coiled coil</keyword>
<dbReference type="CDD" id="cd18908">
    <property type="entry name" value="bHLH_SOHLH1_2"/>
    <property type="match status" value="1"/>
</dbReference>
<dbReference type="Pfam" id="PF15372">
    <property type="entry name" value="DUF4600"/>
    <property type="match status" value="1"/>
</dbReference>
<dbReference type="RefSeq" id="XP_072832006.1">
    <property type="nucleotide sequence ID" value="XM_072975905.1"/>
</dbReference>
<proteinExistence type="predicted"/>
<gene>
    <name evidence="5" type="primary">SOHLH2</name>
</gene>
<feature type="coiled-coil region" evidence="1">
    <location>
        <begin position="62"/>
        <end position="139"/>
    </location>
</feature>
<name>A0ABM5EFT5_VICPA</name>
<dbReference type="InterPro" id="IPR011598">
    <property type="entry name" value="bHLH_dom"/>
</dbReference>
<protein>
    <submittedName>
        <fullName evidence="5">Spermatogenesis- and oogenesis-specific basic helix-loop-helix-containing protein 2</fullName>
    </submittedName>
</protein>
<sequence>MEEGRGDNFEGVSIDLLKLELLEEMHLKDIVQLLVLEVRHKIAELEAKLNTDDEGGEWKSCYETQLELNDQLEKQIVSLKEKMEKFRGIPSDRLSSIRVYEQMPVESSNTLLKQLEKEKRSLENQVKDCALRLEEESKAYHKINSECRTYIAEMSQGSGSYQVSKRQQMDQLPKMKENLVKTRRCNSVTQKTANAMRGPVKKTARSNHLPKLNLYGNWELWVGSVPMTGPPKELQGTLCSLSPSPGSPLPEVLPLPRVLQRPLGSSSGRQGHFKAGRGRAPRSCGPGAICAADAARGLASSSRGEPVPGPTRGHRAMAASIIGAELGQIPGQSKIDLLLVGDFTVQHLADIVRKCFSNTTKVTITTSDMKQAAALLGDCTFNMAFLKAASLTNAEELDAVKLIRFGKKKNTHLLFVFIIPENFKGCISGHEADITLTEPLTMEKMTVVVKYWKTYFCSTVKNEISVKPEKPESPLPRSCSEHRGYFSTDLFACSESLRNDIGLELKAPLSNFEKSRKISLLHSSKEKLRRERIKYCCEQLRTLLPYIKGRKSDAASILEATVDYVKFVREKIPSAVMGQITEALQSNRRFCKKQQMPIQLSVPGTIMAQRENSVLTSTYSPVRGIRFLSNKCLNVYSVPASGGSSDEAVRGQSSSTSEDAAADTYKTRIPSTALSLNSFHAVRYYSALIPSCDTAAVTNQNISVHFPTAVAKVSKFLPQHCNSVLGQTCTAHPNCLQQFWAY</sequence>
<dbReference type="Gene3D" id="4.10.280.10">
    <property type="entry name" value="Helix-loop-helix DNA-binding domain"/>
    <property type="match status" value="1"/>
</dbReference>
<evidence type="ECO:0000256" key="2">
    <source>
        <dbReference type="SAM" id="MobiDB-lite"/>
    </source>
</evidence>
<dbReference type="Pfam" id="PF00010">
    <property type="entry name" value="HLH"/>
    <property type="match status" value="1"/>
</dbReference>
<evidence type="ECO:0000256" key="1">
    <source>
        <dbReference type="SAM" id="Coils"/>
    </source>
</evidence>
<dbReference type="PANTHER" id="PTHR28671:SF3">
    <property type="entry name" value="COILED-COIL DOMAIN-CONTAINING PROTEIN 169"/>
    <property type="match status" value="1"/>
</dbReference>
<evidence type="ECO:0000259" key="3">
    <source>
        <dbReference type="PROSITE" id="PS50888"/>
    </source>
</evidence>
<keyword evidence="4" id="KW-1185">Reference proteome</keyword>
<accession>A0ABM5EFT5</accession>
<dbReference type="InterPro" id="IPR028022">
    <property type="entry name" value="DUF4600"/>
</dbReference>
<dbReference type="GeneID" id="102529252"/>
<dbReference type="SMART" id="SM00353">
    <property type="entry name" value="HLH"/>
    <property type="match status" value="1"/>
</dbReference>
<feature type="domain" description="BHLH" evidence="3">
    <location>
        <begin position="517"/>
        <end position="568"/>
    </location>
</feature>